<evidence type="ECO:0000256" key="3">
    <source>
        <dbReference type="ARBA" id="ARBA00015212"/>
    </source>
</evidence>
<comment type="subunit">
    <text evidence="7">Monomer and homodimer.</text>
</comment>
<accession>A0AAV1J0I7</accession>
<evidence type="ECO:0000313" key="9">
    <source>
        <dbReference type="Proteomes" id="UP001497472"/>
    </source>
</evidence>
<gene>
    <name evidence="8" type="ORF">LNINA_LOCUS2791</name>
</gene>
<keyword evidence="6 7" id="KW-0539">Nucleus</keyword>
<dbReference type="GO" id="GO:0000178">
    <property type="term" value="C:exosome (RNase complex)"/>
    <property type="evidence" value="ECO:0007669"/>
    <property type="project" value="TreeGrafter"/>
</dbReference>
<comment type="caution">
    <text evidence="8">The sequence shown here is derived from an EMBL/GenBank/DDBJ whole genome shotgun (WGS) entry which is preliminary data.</text>
</comment>
<name>A0AAV1J0I7_9NEOP</name>
<comment type="function">
    <text evidence="7">Plays a role in the recruitment of the exosome to pre-rRNA to mediate the 3'-5' end processing of the 5.8S rRNA.</text>
</comment>
<evidence type="ECO:0000256" key="4">
    <source>
        <dbReference type="ARBA" id="ARBA00022552"/>
    </source>
</evidence>
<dbReference type="GO" id="GO:0005737">
    <property type="term" value="C:cytoplasm"/>
    <property type="evidence" value="ECO:0007669"/>
    <property type="project" value="UniProtKB-SubCell"/>
</dbReference>
<keyword evidence="9" id="KW-1185">Reference proteome</keyword>
<evidence type="ECO:0000256" key="7">
    <source>
        <dbReference type="RuleBase" id="RU368003"/>
    </source>
</evidence>
<keyword evidence="4 7" id="KW-0698">rRNA processing</keyword>
<evidence type="ECO:0000313" key="8">
    <source>
        <dbReference type="EMBL" id="CAK1542945.1"/>
    </source>
</evidence>
<dbReference type="GO" id="GO:0003723">
    <property type="term" value="F:RNA binding"/>
    <property type="evidence" value="ECO:0007669"/>
    <property type="project" value="UniProtKB-UniRule"/>
</dbReference>
<keyword evidence="5 7" id="KW-0694">RNA-binding</keyword>
<dbReference type="PANTHER" id="PTHR15341:SF3">
    <property type="entry name" value="NUCLEAR NUCLEIC ACID-BINDING PROTEIN C1D"/>
    <property type="match status" value="1"/>
</dbReference>
<dbReference type="PANTHER" id="PTHR15341">
    <property type="entry name" value="SUN-COR STEROID HORMONE RECEPTOR CO-REPRESSOR"/>
    <property type="match status" value="1"/>
</dbReference>
<dbReference type="AlphaFoldDB" id="A0AAV1J0I7"/>
<reference evidence="8 9" key="1">
    <citation type="submission" date="2023-11" db="EMBL/GenBank/DDBJ databases">
        <authorList>
            <person name="Okamura Y."/>
        </authorList>
    </citation>
    <scope>NUCLEOTIDE SEQUENCE [LARGE SCALE GENOMIC DNA]</scope>
</reference>
<dbReference type="GO" id="GO:0005730">
    <property type="term" value="C:nucleolus"/>
    <property type="evidence" value="ECO:0007669"/>
    <property type="project" value="UniProtKB-SubCell"/>
</dbReference>
<dbReference type="GO" id="GO:0003677">
    <property type="term" value="F:DNA binding"/>
    <property type="evidence" value="ECO:0007669"/>
    <property type="project" value="UniProtKB-KW"/>
</dbReference>
<dbReference type="Pfam" id="PF04000">
    <property type="entry name" value="Sas10_Utp3"/>
    <property type="match status" value="1"/>
</dbReference>
<protein>
    <recommendedName>
        <fullName evidence="3 7">Nuclear nucleic acid-binding protein C1D</fullName>
    </recommendedName>
</protein>
<comment type="subcellular location">
    <subcellularLocation>
        <location evidence="7">Cytoplasm</location>
    </subcellularLocation>
    <subcellularLocation>
        <location evidence="7">Nucleus</location>
        <location evidence="7">Nucleolus</location>
    </subcellularLocation>
    <subcellularLocation>
        <location evidence="1 7">Nucleus</location>
    </subcellularLocation>
</comment>
<dbReference type="InterPro" id="IPR011082">
    <property type="entry name" value="Exosome-assoc_fac/DNA_repair"/>
</dbReference>
<organism evidence="8 9">
    <name type="scientific">Leptosia nina</name>
    <dbReference type="NCBI Taxonomy" id="320188"/>
    <lineage>
        <taxon>Eukaryota</taxon>
        <taxon>Metazoa</taxon>
        <taxon>Ecdysozoa</taxon>
        <taxon>Arthropoda</taxon>
        <taxon>Hexapoda</taxon>
        <taxon>Insecta</taxon>
        <taxon>Pterygota</taxon>
        <taxon>Neoptera</taxon>
        <taxon>Endopterygota</taxon>
        <taxon>Lepidoptera</taxon>
        <taxon>Glossata</taxon>
        <taxon>Ditrysia</taxon>
        <taxon>Papilionoidea</taxon>
        <taxon>Pieridae</taxon>
        <taxon>Pierinae</taxon>
        <taxon>Leptosia</taxon>
    </lineage>
</organism>
<evidence type="ECO:0000256" key="5">
    <source>
        <dbReference type="ARBA" id="ARBA00022884"/>
    </source>
</evidence>
<keyword evidence="7" id="KW-0238">DNA-binding</keyword>
<dbReference type="GO" id="GO:0000460">
    <property type="term" value="P:maturation of 5.8S rRNA"/>
    <property type="evidence" value="ECO:0007669"/>
    <property type="project" value="TreeGrafter"/>
</dbReference>
<evidence type="ECO:0000256" key="6">
    <source>
        <dbReference type="ARBA" id="ARBA00023242"/>
    </source>
</evidence>
<dbReference type="Proteomes" id="UP001497472">
    <property type="component" value="Unassembled WGS sequence"/>
</dbReference>
<dbReference type="InterPro" id="IPR007146">
    <property type="entry name" value="Sas10/Utp3/C1D"/>
</dbReference>
<keyword evidence="7" id="KW-0963">Cytoplasm</keyword>
<dbReference type="GO" id="GO:0010468">
    <property type="term" value="P:regulation of gene expression"/>
    <property type="evidence" value="ECO:0007669"/>
    <property type="project" value="TreeGrafter"/>
</dbReference>
<evidence type="ECO:0000256" key="2">
    <source>
        <dbReference type="ARBA" id="ARBA00009154"/>
    </source>
</evidence>
<evidence type="ECO:0000256" key="1">
    <source>
        <dbReference type="ARBA" id="ARBA00004123"/>
    </source>
</evidence>
<proteinExistence type="inferred from homology"/>
<comment type="similarity">
    <text evidence="2 7">Belongs to the C1D family.</text>
</comment>
<sequence>MIGINWELKFGAAVSDHNFVGVCKELNEQLVTLHEKIHDLKRNYEHRDKMSLPAQIDMDLSLALALNSLYWIQLRIEGVDLSDHPIKHELIRLQKAMKRWRQIQDSKKRPTMDIAAAKRFIASGLNESSVLQPANKKKKLD</sequence>
<dbReference type="EMBL" id="CAVLEF010000004">
    <property type="protein sequence ID" value="CAK1542945.1"/>
    <property type="molecule type" value="Genomic_DNA"/>
</dbReference>